<dbReference type="InterPro" id="IPR044751">
    <property type="entry name" value="Ion_transp-like_CBS"/>
</dbReference>
<dbReference type="PROSITE" id="PS51846">
    <property type="entry name" value="CNNM"/>
    <property type="match status" value="1"/>
</dbReference>
<dbReference type="FunFam" id="3.10.580.10:FF:000101">
    <property type="entry name" value="Predicted protein"/>
    <property type="match status" value="1"/>
</dbReference>
<gene>
    <name evidence="12" type="ORF">BDEG_26678</name>
</gene>
<evidence type="ECO:0000256" key="1">
    <source>
        <dbReference type="ARBA" id="ARBA00004141"/>
    </source>
</evidence>
<dbReference type="Pfam" id="PF01595">
    <property type="entry name" value="CNNM"/>
    <property type="match status" value="1"/>
</dbReference>
<dbReference type="STRING" id="403673.A0A177WV67"/>
<evidence type="ECO:0000256" key="3">
    <source>
        <dbReference type="ARBA" id="ARBA00022737"/>
    </source>
</evidence>
<feature type="region of interest" description="Disordered" evidence="8">
    <location>
        <begin position="572"/>
        <end position="645"/>
    </location>
</feature>
<dbReference type="GO" id="GO:0030026">
    <property type="term" value="P:intracellular manganese ion homeostasis"/>
    <property type="evidence" value="ECO:0007669"/>
    <property type="project" value="TreeGrafter"/>
</dbReference>
<keyword evidence="4 7" id="KW-1133">Transmembrane helix</keyword>
<accession>A0A177WV67</accession>
<name>A0A177WV67_BATDL</name>
<feature type="transmembrane region" description="Helical" evidence="9">
    <location>
        <begin position="176"/>
        <end position="196"/>
    </location>
</feature>
<keyword evidence="5 7" id="KW-0472">Membrane</keyword>
<reference evidence="12 13" key="2">
    <citation type="submission" date="2016-05" db="EMBL/GenBank/DDBJ databases">
        <title>Lineage-specific infection strategies underlie the spectrum of fungal disease in amphibians.</title>
        <authorList>
            <person name="Cuomo C.A."/>
            <person name="Farrer R.A."/>
            <person name="James T."/>
            <person name="Longcore J."/>
            <person name="Birren B."/>
        </authorList>
    </citation>
    <scope>NUCLEOTIDE SEQUENCE [LARGE SCALE GENOMIC DNA]</scope>
    <source>
        <strain evidence="12 13">JEL423</strain>
    </source>
</reference>
<dbReference type="PROSITE" id="PS51371">
    <property type="entry name" value="CBS"/>
    <property type="match status" value="1"/>
</dbReference>
<feature type="transmembrane region" description="Helical" evidence="9">
    <location>
        <begin position="202"/>
        <end position="222"/>
    </location>
</feature>
<feature type="domain" description="CBS" evidence="10">
    <location>
        <begin position="314"/>
        <end position="376"/>
    </location>
</feature>
<dbReference type="GO" id="GO:0016020">
    <property type="term" value="C:membrane"/>
    <property type="evidence" value="ECO:0007669"/>
    <property type="project" value="UniProtKB-SubCell"/>
</dbReference>
<organism evidence="12 13">
    <name type="scientific">Batrachochytrium dendrobatidis (strain JEL423)</name>
    <dbReference type="NCBI Taxonomy" id="403673"/>
    <lineage>
        <taxon>Eukaryota</taxon>
        <taxon>Fungi</taxon>
        <taxon>Fungi incertae sedis</taxon>
        <taxon>Chytridiomycota</taxon>
        <taxon>Chytridiomycota incertae sedis</taxon>
        <taxon>Chytridiomycetes</taxon>
        <taxon>Rhizophydiales</taxon>
        <taxon>Rhizophydiales incertae sedis</taxon>
        <taxon>Batrachochytrium</taxon>
    </lineage>
</organism>
<dbReference type="eggNOG" id="KOG2118">
    <property type="taxonomic scope" value="Eukaryota"/>
</dbReference>
<dbReference type="Proteomes" id="UP000077115">
    <property type="component" value="Unassembled WGS sequence"/>
</dbReference>
<evidence type="ECO:0000256" key="2">
    <source>
        <dbReference type="ARBA" id="ARBA00022692"/>
    </source>
</evidence>
<evidence type="ECO:0000256" key="4">
    <source>
        <dbReference type="ARBA" id="ARBA00022989"/>
    </source>
</evidence>
<dbReference type="SUPFAM" id="SSF54631">
    <property type="entry name" value="CBS-domain pair"/>
    <property type="match status" value="1"/>
</dbReference>
<dbReference type="CDD" id="cd04590">
    <property type="entry name" value="CBS_pair_CorC_HlyC_assoc"/>
    <property type="match status" value="1"/>
</dbReference>
<dbReference type="VEuPathDB" id="FungiDB:BDEG_26678"/>
<dbReference type="InterPro" id="IPR045095">
    <property type="entry name" value="ACDP"/>
</dbReference>
<evidence type="ECO:0000313" key="12">
    <source>
        <dbReference type="EMBL" id="OAJ43310.1"/>
    </source>
</evidence>
<feature type="compositionally biased region" description="Polar residues" evidence="8">
    <location>
        <begin position="572"/>
        <end position="585"/>
    </location>
</feature>
<dbReference type="PANTHER" id="PTHR12064">
    <property type="entry name" value="METAL TRANSPORTER CNNM"/>
    <property type="match status" value="1"/>
</dbReference>
<proteinExistence type="predicted"/>
<evidence type="ECO:0000256" key="5">
    <source>
        <dbReference type="ARBA" id="ARBA00023136"/>
    </source>
</evidence>
<feature type="transmembrane region" description="Helical" evidence="9">
    <location>
        <begin position="7"/>
        <end position="25"/>
    </location>
</feature>
<evidence type="ECO:0000256" key="9">
    <source>
        <dbReference type="SAM" id="Phobius"/>
    </source>
</evidence>
<dbReference type="OrthoDB" id="5353557at2759"/>
<evidence type="ECO:0000259" key="10">
    <source>
        <dbReference type="PROSITE" id="PS51371"/>
    </source>
</evidence>
<keyword evidence="3" id="KW-0677">Repeat</keyword>
<comment type="subcellular location">
    <subcellularLocation>
        <location evidence="1">Membrane</location>
        <topology evidence="1">Multi-pass membrane protein</topology>
    </subcellularLocation>
</comment>
<dbReference type="InterPro" id="IPR002550">
    <property type="entry name" value="CNNM"/>
</dbReference>
<feature type="transmembrane region" description="Helical" evidence="9">
    <location>
        <begin position="117"/>
        <end position="144"/>
    </location>
</feature>
<evidence type="ECO:0000313" key="13">
    <source>
        <dbReference type="Proteomes" id="UP000077115"/>
    </source>
</evidence>
<evidence type="ECO:0000256" key="7">
    <source>
        <dbReference type="PROSITE-ProRule" id="PRU01193"/>
    </source>
</evidence>
<dbReference type="InterPro" id="IPR000644">
    <property type="entry name" value="CBS_dom"/>
</dbReference>
<evidence type="ECO:0000256" key="8">
    <source>
        <dbReference type="SAM" id="MobiDB-lite"/>
    </source>
</evidence>
<dbReference type="GO" id="GO:0010960">
    <property type="term" value="P:magnesium ion homeostasis"/>
    <property type="evidence" value="ECO:0007669"/>
    <property type="project" value="InterPro"/>
</dbReference>
<sequence length="819" mass="89158">MLTIAGFRIAVMGWMLMHCCVPIVAGDGLSSKPLVSEFGPKPKEYGVNGMRVQPADKLNSDKPQAGIYGQCICGPSSDNSITSLDSNLSFQNSPHANPSSSIFSLKKHTEPVTPLQYGLTLVAIGTLVIVGGIVAGLTIGLMSLDETNLSILKISGTQQEKAYAARIEPIRKNSHLLLVTLLLTNTIVNETLPIMFDSIHLQGWQAVLSSTVLIVIFGEIIPQAVCARYGLLIGAFFAWPVRILINVAWIVAYPISRLLDLVLGHKNGVVYRHAELKELVAMHGEDQSGPLTRDEVSVLRAVLELRDKSVKDVMTLLGDVFMLPLSAKLNLKTMQTIIQAGHSRVPVYDTENQHTVIGVVLVKQLIVFDPDEEIPVRSIKIRSLPRVLAETPLFDMLHIFESGGSHMALVVEEVCTGDDSCVDKCVDDSCTDETKPLLDHMSEEVGSGSTHTTPVSKPKEFRALGIVTLEDVIEELLGEEIIDETDVYVDIASKVRVSNTARNQTFFRHLLVSPRIHSAELPPTCTNTTEHEPEIERLSFLPSPAMIRQWSSPRTRGHNGSERIRTLVSRLDSSQLTVSSTSEKGTTVPPMPNLILTAATPLDTSSGFDSAPLSTSTHKPHHHHNSNSQPPRNASVPGVLDTSSLSPVPITQKQVAMAAGISSGKIKRRKDKDLVPAQDLATMLAANPMQVYTPAPRRHSAFNSVCNSLIQMGDDHVVDEAPCDQGHDGSTESHLVTIHSDLSLNTGVLNEDSRTSKQMYLPMQLSISPESIQDGLPKRISTENILFLNQSPYTALSDFCLNATASESVVDSKTTESKK</sequence>
<keyword evidence="2 7" id="KW-0812">Transmembrane</keyword>
<dbReference type="Gene3D" id="3.10.580.10">
    <property type="entry name" value="CBS-domain"/>
    <property type="match status" value="2"/>
</dbReference>
<feature type="transmembrane region" description="Helical" evidence="9">
    <location>
        <begin position="229"/>
        <end position="252"/>
    </location>
</feature>
<dbReference type="GO" id="GO:0005737">
    <property type="term" value="C:cytoplasm"/>
    <property type="evidence" value="ECO:0007669"/>
    <property type="project" value="TreeGrafter"/>
</dbReference>
<dbReference type="InterPro" id="IPR046342">
    <property type="entry name" value="CBS_dom_sf"/>
</dbReference>
<evidence type="ECO:0008006" key="14">
    <source>
        <dbReference type="Google" id="ProtNLM"/>
    </source>
</evidence>
<evidence type="ECO:0000256" key="6">
    <source>
        <dbReference type="PROSITE-ProRule" id="PRU00703"/>
    </source>
</evidence>
<protein>
    <recommendedName>
        <fullName evidence="14">CNNM transmembrane domain-containing protein</fullName>
    </recommendedName>
</protein>
<feature type="domain" description="CNNM transmembrane" evidence="11">
    <location>
        <begin position="113"/>
        <end position="295"/>
    </location>
</feature>
<dbReference type="EMBL" id="DS022309">
    <property type="protein sequence ID" value="OAJ43310.1"/>
    <property type="molecule type" value="Genomic_DNA"/>
</dbReference>
<dbReference type="AlphaFoldDB" id="A0A177WV67"/>
<evidence type="ECO:0000259" key="11">
    <source>
        <dbReference type="PROSITE" id="PS51846"/>
    </source>
</evidence>
<dbReference type="PANTHER" id="PTHR12064:SF97">
    <property type="entry name" value="METAL TRANSPORTER CNNM-5"/>
    <property type="match status" value="1"/>
</dbReference>
<keyword evidence="6" id="KW-0129">CBS domain</keyword>
<reference evidence="12 13" key="1">
    <citation type="submission" date="2006-10" db="EMBL/GenBank/DDBJ databases">
        <title>The Genome Sequence of Batrachochytrium dendrobatidis JEL423.</title>
        <authorList>
            <consortium name="The Broad Institute Genome Sequencing Platform"/>
            <person name="Birren B."/>
            <person name="Lander E."/>
            <person name="Galagan J."/>
            <person name="Cuomo C."/>
            <person name="Devon K."/>
            <person name="Jaffe D."/>
            <person name="Butler J."/>
            <person name="Alvarez P."/>
            <person name="Gnerre S."/>
            <person name="Grabherr M."/>
            <person name="Kleber M."/>
            <person name="Mauceli E."/>
            <person name="Brockman W."/>
            <person name="Young S."/>
            <person name="LaButti K."/>
            <person name="Sykes S."/>
            <person name="DeCaprio D."/>
            <person name="Crawford M."/>
            <person name="Koehrsen M."/>
            <person name="Engels R."/>
            <person name="Montgomery P."/>
            <person name="Pearson M."/>
            <person name="Howarth C."/>
            <person name="Larson L."/>
            <person name="White J."/>
            <person name="O'Leary S."/>
            <person name="Kodira C."/>
            <person name="Zeng Q."/>
            <person name="Yandava C."/>
            <person name="Alvarado L."/>
            <person name="Longcore J."/>
            <person name="James T."/>
        </authorList>
    </citation>
    <scope>NUCLEOTIDE SEQUENCE [LARGE SCALE GENOMIC DNA]</scope>
    <source>
        <strain evidence="12 13">JEL423</strain>
    </source>
</reference>